<feature type="compositionally biased region" description="Basic and acidic residues" evidence="2">
    <location>
        <begin position="633"/>
        <end position="651"/>
    </location>
</feature>
<keyword evidence="4" id="KW-1185">Reference proteome</keyword>
<reference evidence="3 4" key="1">
    <citation type="submission" date="2024-08" db="EMBL/GenBank/DDBJ databases">
        <title>Insights into the chromosomal genome structure of Flemingia macrophylla.</title>
        <authorList>
            <person name="Ding Y."/>
            <person name="Zhao Y."/>
            <person name="Bi W."/>
            <person name="Wu M."/>
            <person name="Zhao G."/>
            <person name="Gong Y."/>
            <person name="Li W."/>
            <person name="Zhang P."/>
        </authorList>
    </citation>
    <scope>NUCLEOTIDE SEQUENCE [LARGE SCALE GENOMIC DNA]</scope>
    <source>
        <strain evidence="3">DYQJB</strain>
        <tissue evidence="3">Leaf</tissue>
    </source>
</reference>
<evidence type="ECO:0000313" key="3">
    <source>
        <dbReference type="EMBL" id="KAL2321262.1"/>
    </source>
</evidence>
<evidence type="ECO:0000256" key="2">
    <source>
        <dbReference type="SAM" id="MobiDB-lite"/>
    </source>
</evidence>
<feature type="compositionally biased region" description="Polar residues" evidence="2">
    <location>
        <begin position="346"/>
        <end position="358"/>
    </location>
</feature>
<dbReference type="Proteomes" id="UP001603857">
    <property type="component" value="Unassembled WGS sequence"/>
</dbReference>
<dbReference type="Pfam" id="PF03398">
    <property type="entry name" value="Ist1"/>
    <property type="match status" value="1"/>
</dbReference>
<evidence type="ECO:0000256" key="1">
    <source>
        <dbReference type="ARBA" id="ARBA00005536"/>
    </source>
</evidence>
<dbReference type="InterPro" id="IPR005061">
    <property type="entry name" value="Ist1"/>
</dbReference>
<dbReference type="Gene3D" id="1.20.1260.60">
    <property type="entry name" value="Vacuolar protein sorting-associated protein Ist1"/>
    <property type="match status" value="1"/>
</dbReference>
<feature type="region of interest" description="Disordered" evidence="2">
    <location>
        <begin position="552"/>
        <end position="582"/>
    </location>
</feature>
<dbReference type="PANTHER" id="PTHR12161:SF14">
    <property type="entry name" value="REGULATOR OF VPS4 ACTIVITY IN THE MVB PATHWAY PROTEIN"/>
    <property type="match status" value="1"/>
</dbReference>
<proteinExistence type="inferred from homology"/>
<evidence type="ECO:0008006" key="5">
    <source>
        <dbReference type="Google" id="ProtNLM"/>
    </source>
</evidence>
<accession>A0ABD1LCM5</accession>
<feature type="compositionally biased region" description="Basic and acidic residues" evidence="2">
    <location>
        <begin position="367"/>
        <end position="379"/>
    </location>
</feature>
<comment type="similarity">
    <text evidence="1">Belongs to the IST1 family.</text>
</comment>
<feature type="compositionally biased region" description="Basic and acidic residues" evidence="2">
    <location>
        <begin position="264"/>
        <end position="291"/>
    </location>
</feature>
<dbReference type="EMBL" id="JBGMDY010000010">
    <property type="protein sequence ID" value="KAL2321262.1"/>
    <property type="molecule type" value="Genomic_DNA"/>
</dbReference>
<feature type="compositionally biased region" description="Basic and acidic residues" evidence="2">
    <location>
        <begin position="569"/>
        <end position="582"/>
    </location>
</feature>
<feature type="region of interest" description="Disordered" evidence="2">
    <location>
        <begin position="237"/>
        <end position="386"/>
    </location>
</feature>
<protein>
    <recommendedName>
        <fullName evidence="5">Regulator of Vps4 activity in the MVB pathway protein</fullName>
    </recommendedName>
</protein>
<feature type="region of interest" description="Disordered" evidence="2">
    <location>
        <begin position="399"/>
        <end position="469"/>
    </location>
</feature>
<dbReference type="InterPro" id="IPR042277">
    <property type="entry name" value="IST1-like"/>
</dbReference>
<name>A0ABD1LCM5_9FABA</name>
<dbReference type="FunFam" id="1.20.1260.60:FF:000002">
    <property type="entry name" value="Vacuolar protein sorting-associated protein IST1"/>
    <property type="match status" value="1"/>
</dbReference>
<evidence type="ECO:0000313" key="4">
    <source>
        <dbReference type="Proteomes" id="UP001603857"/>
    </source>
</evidence>
<feature type="compositionally biased region" description="Basic and acidic residues" evidence="2">
    <location>
        <begin position="432"/>
        <end position="453"/>
    </location>
</feature>
<sequence length="718" mass="81805">MVKFENVVMNNDVIFAFFFFSFLRFSKSLIKLTKNRIDVIRRKRKATEKFLKKDIADLLVNGLDVNAYGRAEGLCAELTLSDCYDFVEQCCDFVLKHLSVLQKVSGCPEEVREAISSLMFAAARFSDLPELRDLRQIFQDRYESSLECYVNQQFATSLNSKSSTLEKKVQLMQDIASEFSIRWDSKAFELRMSKSSVSAQDATLKGVKYEVLFERSHDHPNDRHKFQNGKEAVVSKGDENYLRSKSKFPIPENGFKPPSSYDEVNAKRDSHGNPLPGREELTSKMSDRGYWKEGSMLKPIGRSSKDTREEQLQGGSHLHDSWENARHVKESQDTATARKSLGHAGSRSNNNVNEQYVNHGSLPDVDNSERKTQKGETPRVKPFYSNAMTSPYIREEQFEGGSNQHNGWGNARRVKENQDTATARKSPGYADSHSKNDVNDNSDGRTEKEETSRVKPFFNNALPPPYVKPNPKLKTSIHGTNSLSSNIDSDRIPIYPLVHEKPGAAPTVERIQSGLDDSEQDLQAIRHARLSKQGHEKELYEREVSVLKEKSMRWKHSNSRSTCSNEDAELVRKPRSRSRDEQKRGLQILFDDERHKNDEEERIIDRLLIHYSKKSSMSVPEKAKRKSRSRHAQQMDHSTRESLKNGSREGPDNTPEMVICPPRSVSLPHEQTEAGEVKKVYARAASFQFDRTNEAPHVHPKLPDCDDLAARVAALRGI</sequence>
<dbReference type="AlphaFoldDB" id="A0ABD1LCM5"/>
<feature type="region of interest" description="Disordered" evidence="2">
    <location>
        <begin position="615"/>
        <end position="657"/>
    </location>
</feature>
<dbReference type="PANTHER" id="PTHR12161">
    <property type="entry name" value="IST1 FAMILY MEMBER"/>
    <property type="match status" value="1"/>
</dbReference>
<gene>
    <name evidence="3" type="ORF">Fmac_030231</name>
</gene>
<comment type="caution">
    <text evidence="3">The sequence shown here is derived from an EMBL/GenBank/DDBJ whole genome shotgun (WGS) entry which is preliminary data.</text>
</comment>
<organism evidence="3 4">
    <name type="scientific">Flemingia macrophylla</name>
    <dbReference type="NCBI Taxonomy" id="520843"/>
    <lineage>
        <taxon>Eukaryota</taxon>
        <taxon>Viridiplantae</taxon>
        <taxon>Streptophyta</taxon>
        <taxon>Embryophyta</taxon>
        <taxon>Tracheophyta</taxon>
        <taxon>Spermatophyta</taxon>
        <taxon>Magnoliopsida</taxon>
        <taxon>eudicotyledons</taxon>
        <taxon>Gunneridae</taxon>
        <taxon>Pentapetalae</taxon>
        <taxon>rosids</taxon>
        <taxon>fabids</taxon>
        <taxon>Fabales</taxon>
        <taxon>Fabaceae</taxon>
        <taxon>Papilionoideae</taxon>
        <taxon>50 kb inversion clade</taxon>
        <taxon>NPAAA clade</taxon>
        <taxon>indigoferoid/millettioid clade</taxon>
        <taxon>Phaseoleae</taxon>
        <taxon>Flemingia</taxon>
    </lineage>
</organism>
<feature type="compositionally biased region" description="Basic and acidic residues" evidence="2">
    <location>
        <begin position="303"/>
        <end position="332"/>
    </location>
</feature>